<evidence type="ECO:0000256" key="5">
    <source>
        <dbReference type="ARBA" id="ARBA00022989"/>
    </source>
</evidence>
<keyword evidence="4 7" id="KW-0812">Transmembrane</keyword>
<evidence type="ECO:0000256" key="2">
    <source>
        <dbReference type="ARBA" id="ARBA00007430"/>
    </source>
</evidence>
<name>A0A1D8ILX8_9GAMM</name>
<feature type="transmembrane region" description="Helical" evidence="7">
    <location>
        <begin position="254"/>
        <end position="275"/>
    </location>
</feature>
<dbReference type="EMBL" id="CP017415">
    <property type="protein sequence ID" value="AOU97449.1"/>
    <property type="molecule type" value="Genomic_DNA"/>
</dbReference>
<comment type="subcellular location">
    <subcellularLocation>
        <location evidence="1">Cell membrane</location>
        <topology evidence="1">Multi-pass membrane protein</topology>
    </subcellularLocation>
</comment>
<evidence type="ECO:0000256" key="7">
    <source>
        <dbReference type="SAM" id="Phobius"/>
    </source>
</evidence>
<feature type="transmembrane region" description="Helical" evidence="7">
    <location>
        <begin position="143"/>
        <end position="163"/>
    </location>
</feature>
<feature type="transmembrane region" description="Helical" evidence="7">
    <location>
        <begin position="85"/>
        <end position="104"/>
    </location>
</feature>
<gene>
    <name evidence="8" type="ORF">BI364_05175</name>
</gene>
<dbReference type="GO" id="GO:0005886">
    <property type="term" value="C:plasma membrane"/>
    <property type="evidence" value="ECO:0007669"/>
    <property type="project" value="UniProtKB-SubCell"/>
</dbReference>
<feature type="transmembrane region" description="Helical" evidence="7">
    <location>
        <begin position="415"/>
        <end position="440"/>
    </location>
</feature>
<keyword evidence="6 7" id="KW-0472">Membrane</keyword>
<dbReference type="Proteomes" id="UP000095401">
    <property type="component" value="Chromosome"/>
</dbReference>
<feature type="transmembrane region" description="Helical" evidence="7">
    <location>
        <begin position="12"/>
        <end position="31"/>
    </location>
</feature>
<feature type="transmembrane region" description="Helical" evidence="7">
    <location>
        <begin position="381"/>
        <end position="403"/>
    </location>
</feature>
<evidence type="ECO:0000313" key="8">
    <source>
        <dbReference type="EMBL" id="AOU97449.1"/>
    </source>
</evidence>
<feature type="transmembrane region" description="Helical" evidence="7">
    <location>
        <begin position="116"/>
        <end position="137"/>
    </location>
</feature>
<sequence>MVLARLLTPHDFGLVALGMVFIGFLQLLGSFDFDTVIIQHPAPTQAHYDTAWTFNALYFTVAAVALIIAAPAISRFYETPALTDILYVLAGGFVLTGLNSIKTVDFQKHFRFKYDFALTLSGKIVGVVVTITSAFLFKNYWALLAGFIATRLTLFFMGYYLAPYRPHITLSERRSLFRFSSWLMLKNLFYFINNKSTELIIGKMLGTLPLGIFTVGSDIANMPSQELTSTINRAAYPGYAKLATQHDALKKTILYIYNVIATVAIPVSIGLYFVAKPLVQVVLGEKWLPAIPIVEIISISGLFISLQSNFGYVFFALNKPNIDAIISGLRALILIPLVYFLSRHYGVSGAALALLITSIATLPLSALLLRHYIGLSMVKIALSALRPVISALAMSVALLTLPFHREGISPMPDAFFALISMVAVGAFTYISTLSVTWFLAGRPDGIEKAALDRLSRWRTKV</sequence>
<dbReference type="CDD" id="cd13127">
    <property type="entry name" value="MATE_tuaB_like"/>
    <property type="match status" value="1"/>
</dbReference>
<proteinExistence type="inferred from homology"/>
<dbReference type="AlphaFoldDB" id="A0A1D8ILX8"/>
<evidence type="ECO:0000256" key="3">
    <source>
        <dbReference type="ARBA" id="ARBA00022475"/>
    </source>
</evidence>
<keyword evidence="9" id="KW-1185">Reference proteome</keyword>
<evidence type="ECO:0000256" key="1">
    <source>
        <dbReference type="ARBA" id="ARBA00004651"/>
    </source>
</evidence>
<reference evidence="9" key="1">
    <citation type="submission" date="2016-09" db="EMBL/GenBank/DDBJ databases">
        <title>Acidihalobacter prosperus F5.</title>
        <authorList>
            <person name="Khaleque H.N."/>
            <person name="Ramsay J.P."/>
            <person name="Kaksonen A.H."/>
            <person name="Boxall N.J."/>
            <person name="Watkin E.L.J."/>
        </authorList>
    </citation>
    <scope>NUCLEOTIDE SEQUENCE [LARGE SCALE GENOMIC DNA]</scope>
    <source>
        <strain evidence="9">F5</strain>
    </source>
</reference>
<dbReference type="PANTHER" id="PTHR30250">
    <property type="entry name" value="PST FAMILY PREDICTED COLANIC ACID TRANSPORTER"/>
    <property type="match status" value="1"/>
</dbReference>
<feature type="transmembrane region" description="Helical" evidence="7">
    <location>
        <begin position="52"/>
        <end position="73"/>
    </location>
</feature>
<organism evidence="8 9">
    <name type="scientific">Acidihalobacter yilgarnensis</name>
    <dbReference type="NCBI Taxonomy" id="2819280"/>
    <lineage>
        <taxon>Bacteria</taxon>
        <taxon>Pseudomonadati</taxon>
        <taxon>Pseudomonadota</taxon>
        <taxon>Gammaproteobacteria</taxon>
        <taxon>Chromatiales</taxon>
        <taxon>Ectothiorhodospiraceae</taxon>
        <taxon>Acidihalobacter</taxon>
    </lineage>
</organism>
<evidence type="ECO:0000256" key="4">
    <source>
        <dbReference type="ARBA" id="ARBA00022692"/>
    </source>
</evidence>
<dbReference type="PANTHER" id="PTHR30250:SF10">
    <property type="entry name" value="LIPOPOLYSACCHARIDE BIOSYNTHESIS PROTEIN WZXC"/>
    <property type="match status" value="1"/>
</dbReference>
<protein>
    <submittedName>
        <fullName evidence="8">Uncharacterized protein</fullName>
    </submittedName>
</protein>
<keyword evidence="5 7" id="KW-1133">Transmembrane helix</keyword>
<dbReference type="Pfam" id="PF13440">
    <property type="entry name" value="Polysacc_synt_3"/>
    <property type="match status" value="1"/>
</dbReference>
<feature type="transmembrane region" description="Helical" evidence="7">
    <location>
        <begin position="347"/>
        <end position="369"/>
    </location>
</feature>
<evidence type="ECO:0000313" key="9">
    <source>
        <dbReference type="Proteomes" id="UP000095401"/>
    </source>
</evidence>
<feature type="transmembrane region" description="Helical" evidence="7">
    <location>
        <begin position="287"/>
        <end position="315"/>
    </location>
</feature>
<comment type="similarity">
    <text evidence="2">Belongs to the polysaccharide synthase family.</text>
</comment>
<feature type="transmembrane region" description="Helical" evidence="7">
    <location>
        <begin position="322"/>
        <end position="341"/>
    </location>
</feature>
<dbReference type="KEGG" id="aprs:BI364_05175"/>
<dbReference type="InterPro" id="IPR050833">
    <property type="entry name" value="Poly_Biosynth_Transport"/>
</dbReference>
<accession>A0A1D8ILX8</accession>
<keyword evidence="3" id="KW-1003">Cell membrane</keyword>
<evidence type="ECO:0000256" key="6">
    <source>
        <dbReference type="ARBA" id="ARBA00023136"/>
    </source>
</evidence>